<dbReference type="PANTHER" id="PTHR23501">
    <property type="entry name" value="MAJOR FACILITATOR SUPERFAMILY"/>
    <property type="match status" value="1"/>
</dbReference>
<protein>
    <submittedName>
        <fullName evidence="9">MFS general substrate transporter</fullName>
    </submittedName>
</protein>
<feature type="transmembrane region" description="Helical" evidence="7">
    <location>
        <begin position="36"/>
        <end position="57"/>
    </location>
</feature>
<organism evidence="9 10">
    <name type="scientific">Tothia fuscella</name>
    <dbReference type="NCBI Taxonomy" id="1048955"/>
    <lineage>
        <taxon>Eukaryota</taxon>
        <taxon>Fungi</taxon>
        <taxon>Dikarya</taxon>
        <taxon>Ascomycota</taxon>
        <taxon>Pezizomycotina</taxon>
        <taxon>Dothideomycetes</taxon>
        <taxon>Pleosporomycetidae</taxon>
        <taxon>Venturiales</taxon>
        <taxon>Cylindrosympodiaceae</taxon>
        <taxon>Tothia</taxon>
    </lineage>
</organism>
<evidence type="ECO:0000256" key="1">
    <source>
        <dbReference type="ARBA" id="ARBA00004141"/>
    </source>
</evidence>
<evidence type="ECO:0000256" key="2">
    <source>
        <dbReference type="ARBA" id="ARBA00007520"/>
    </source>
</evidence>
<feature type="non-terminal residue" evidence="9">
    <location>
        <position position="1"/>
    </location>
</feature>
<keyword evidence="5 7" id="KW-1133">Transmembrane helix</keyword>
<evidence type="ECO:0000313" key="9">
    <source>
        <dbReference type="EMBL" id="KAF2428787.1"/>
    </source>
</evidence>
<evidence type="ECO:0000313" key="10">
    <source>
        <dbReference type="Proteomes" id="UP000800235"/>
    </source>
</evidence>
<feature type="transmembrane region" description="Helical" evidence="7">
    <location>
        <begin position="125"/>
        <end position="145"/>
    </location>
</feature>
<keyword evidence="3" id="KW-0813">Transport</keyword>
<gene>
    <name evidence="9" type="ORF">EJ08DRAFT_591919</name>
</gene>
<evidence type="ECO:0000256" key="7">
    <source>
        <dbReference type="SAM" id="Phobius"/>
    </source>
</evidence>
<evidence type="ECO:0000256" key="6">
    <source>
        <dbReference type="ARBA" id="ARBA00023136"/>
    </source>
</evidence>
<evidence type="ECO:0000256" key="5">
    <source>
        <dbReference type="ARBA" id="ARBA00022989"/>
    </source>
</evidence>
<keyword evidence="4 7" id="KW-0812">Transmembrane</keyword>
<dbReference type="InterPro" id="IPR020846">
    <property type="entry name" value="MFS_dom"/>
</dbReference>
<dbReference type="EMBL" id="MU007053">
    <property type="protein sequence ID" value="KAF2428787.1"/>
    <property type="molecule type" value="Genomic_DNA"/>
</dbReference>
<feature type="transmembrane region" description="Helical" evidence="7">
    <location>
        <begin position="307"/>
        <end position="326"/>
    </location>
</feature>
<name>A0A9P4NNJ9_9PEZI</name>
<sequence length="509" mass="54869">GPTTYYNWMLTAYTIAVSVSLPISGGLSDIFGRRRFVIAGCCISLIGTAIAIGSQNIPMMIAAMALKGIGSGSQQLALAAIAEIVPNKHRGNAQAALDIVTLPWAIFGSLTGNAMVKYHKLSFRINFIIGAILNVMSIASIYLWYHPPGASRIEGKSQLQRVKELDWVGMFLMASGVVLFLMGIAFGDKEFPWRSAGTISPIVIGVLCLISLGFWEWKVAKQPFFAHELFEGQARTFSLFLVITFVGGMSLYSAAAFWTQQVQGMWFRDPIKIGVSSIPGGCGGAIGGFLGGVLLGKHRFFSSRLMLIYGVSIKLIADGFFTRITPYTFKTALGLGFVAMFGVGFMLVALIVCTQLSCRDKNIGLATLVLGSVRAMGGSVAVTIFSSIINSTLKTDGPIRVAKKVIPMGVPKSSLGNLIKLVIGGKDDLAAKLKGVTPEAVHAAREVLKWSWGLAFQRMYYAAIAFSIIALFAAMFVKDVSHNMTENVAVQLQNDKTGLKEKKIYTEPV</sequence>
<dbReference type="GO" id="GO:0022857">
    <property type="term" value="F:transmembrane transporter activity"/>
    <property type="evidence" value="ECO:0007669"/>
    <property type="project" value="InterPro"/>
</dbReference>
<comment type="similarity">
    <text evidence="2">Belongs to the major facilitator superfamily. TCR/Tet family.</text>
</comment>
<dbReference type="GO" id="GO:0005886">
    <property type="term" value="C:plasma membrane"/>
    <property type="evidence" value="ECO:0007669"/>
    <property type="project" value="TreeGrafter"/>
</dbReference>
<feature type="transmembrane region" description="Helical" evidence="7">
    <location>
        <begin position="365"/>
        <end position="389"/>
    </location>
</feature>
<dbReference type="InterPro" id="IPR010573">
    <property type="entry name" value="MFS_Str1/Tri12-like"/>
</dbReference>
<evidence type="ECO:0000259" key="8">
    <source>
        <dbReference type="PROSITE" id="PS50850"/>
    </source>
</evidence>
<evidence type="ECO:0000256" key="4">
    <source>
        <dbReference type="ARBA" id="ARBA00022692"/>
    </source>
</evidence>
<comment type="caution">
    <text evidence="9">The sequence shown here is derived from an EMBL/GenBank/DDBJ whole genome shotgun (WGS) entry which is preliminary data.</text>
</comment>
<feature type="transmembrane region" description="Helical" evidence="7">
    <location>
        <begin position="198"/>
        <end position="217"/>
    </location>
</feature>
<feature type="transmembrane region" description="Helical" evidence="7">
    <location>
        <begin position="237"/>
        <end position="258"/>
    </location>
</feature>
<evidence type="ECO:0000256" key="3">
    <source>
        <dbReference type="ARBA" id="ARBA00022448"/>
    </source>
</evidence>
<proteinExistence type="inferred from homology"/>
<dbReference type="PROSITE" id="PS00216">
    <property type="entry name" value="SUGAR_TRANSPORT_1"/>
    <property type="match status" value="1"/>
</dbReference>
<feature type="transmembrane region" description="Helical" evidence="7">
    <location>
        <begin position="165"/>
        <end position="186"/>
    </location>
</feature>
<feature type="domain" description="Major facilitator superfamily (MFS) profile" evidence="8">
    <location>
        <begin position="1"/>
        <end position="482"/>
    </location>
</feature>
<dbReference type="SUPFAM" id="SSF103473">
    <property type="entry name" value="MFS general substrate transporter"/>
    <property type="match status" value="1"/>
</dbReference>
<dbReference type="Pfam" id="PF06609">
    <property type="entry name" value="TRI12"/>
    <property type="match status" value="1"/>
</dbReference>
<feature type="transmembrane region" description="Helical" evidence="7">
    <location>
        <begin position="332"/>
        <end position="353"/>
    </location>
</feature>
<feature type="transmembrane region" description="Helical" evidence="7">
    <location>
        <begin position="459"/>
        <end position="477"/>
    </location>
</feature>
<comment type="subcellular location">
    <subcellularLocation>
        <location evidence="1">Membrane</location>
        <topology evidence="1">Multi-pass membrane protein</topology>
    </subcellularLocation>
</comment>
<feature type="transmembrane region" description="Helical" evidence="7">
    <location>
        <begin position="278"/>
        <end position="295"/>
    </location>
</feature>
<dbReference type="Proteomes" id="UP000800235">
    <property type="component" value="Unassembled WGS sequence"/>
</dbReference>
<dbReference type="InterPro" id="IPR036259">
    <property type="entry name" value="MFS_trans_sf"/>
</dbReference>
<accession>A0A9P4NNJ9</accession>
<keyword evidence="10" id="KW-1185">Reference proteome</keyword>
<dbReference type="Gene3D" id="1.20.1250.20">
    <property type="entry name" value="MFS general substrate transporter like domains"/>
    <property type="match status" value="2"/>
</dbReference>
<dbReference type="OrthoDB" id="4139357at2759"/>
<feature type="transmembrane region" description="Helical" evidence="7">
    <location>
        <begin position="6"/>
        <end position="24"/>
    </location>
</feature>
<reference evidence="9" key="1">
    <citation type="journal article" date="2020" name="Stud. Mycol.">
        <title>101 Dothideomycetes genomes: a test case for predicting lifestyles and emergence of pathogens.</title>
        <authorList>
            <person name="Haridas S."/>
            <person name="Albert R."/>
            <person name="Binder M."/>
            <person name="Bloem J."/>
            <person name="Labutti K."/>
            <person name="Salamov A."/>
            <person name="Andreopoulos B."/>
            <person name="Baker S."/>
            <person name="Barry K."/>
            <person name="Bills G."/>
            <person name="Bluhm B."/>
            <person name="Cannon C."/>
            <person name="Castanera R."/>
            <person name="Culley D."/>
            <person name="Daum C."/>
            <person name="Ezra D."/>
            <person name="Gonzalez J."/>
            <person name="Henrissat B."/>
            <person name="Kuo A."/>
            <person name="Liang C."/>
            <person name="Lipzen A."/>
            <person name="Lutzoni F."/>
            <person name="Magnuson J."/>
            <person name="Mondo S."/>
            <person name="Nolan M."/>
            <person name="Ohm R."/>
            <person name="Pangilinan J."/>
            <person name="Park H.-J."/>
            <person name="Ramirez L."/>
            <person name="Alfaro M."/>
            <person name="Sun H."/>
            <person name="Tritt A."/>
            <person name="Yoshinaga Y."/>
            <person name="Zwiers L.-H."/>
            <person name="Turgeon B."/>
            <person name="Goodwin S."/>
            <person name="Spatafora J."/>
            <person name="Crous P."/>
            <person name="Grigoriev I."/>
        </authorList>
    </citation>
    <scope>NUCLEOTIDE SEQUENCE</scope>
    <source>
        <strain evidence="9">CBS 130266</strain>
    </source>
</reference>
<dbReference type="PROSITE" id="PS50850">
    <property type="entry name" value="MFS"/>
    <property type="match status" value="1"/>
</dbReference>
<dbReference type="InterPro" id="IPR005829">
    <property type="entry name" value="Sugar_transporter_CS"/>
</dbReference>
<keyword evidence="6 7" id="KW-0472">Membrane</keyword>
<dbReference type="AlphaFoldDB" id="A0A9P4NNJ9"/>
<dbReference type="PANTHER" id="PTHR23501:SF102">
    <property type="entry name" value="DRUG TRANSPORTER, PUTATIVE (AFU_ORTHOLOGUE AFUA_3G08530)-RELATED"/>
    <property type="match status" value="1"/>
</dbReference>